<keyword evidence="1" id="KW-0812">Transmembrane</keyword>
<keyword evidence="1" id="KW-0472">Membrane</keyword>
<feature type="transmembrane region" description="Helical" evidence="1">
    <location>
        <begin position="37"/>
        <end position="60"/>
    </location>
</feature>
<feature type="transmembrane region" description="Helical" evidence="1">
    <location>
        <begin position="9"/>
        <end position="31"/>
    </location>
</feature>
<keyword evidence="1" id="KW-1133">Transmembrane helix</keyword>
<name>A0A2T3ZQZ5_TRIA4</name>
<protein>
    <submittedName>
        <fullName evidence="2">Uncharacterized protein</fullName>
    </submittedName>
</protein>
<evidence type="ECO:0000313" key="2">
    <source>
        <dbReference type="EMBL" id="PTB47214.1"/>
    </source>
</evidence>
<dbReference type="EMBL" id="KZ679256">
    <property type="protein sequence ID" value="PTB47214.1"/>
    <property type="molecule type" value="Genomic_DNA"/>
</dbReference>
<organism evidence="2 3">
    <name type="scientific">Trichoderma asperellum (strain ATCC 204424 / CBS 433.97 / NBRC 101777)</name>
    <dbReference type="NCBI Taxonomy" id="1042311"/>
    <lineage>
        <taxon>Eukaryota</taxon>
        <taxon>Fungi</taxon>
        <taxon>Dikarya</taxon>
        <taxon>Ascomycota</taxon>
        <taxon>Pezizomycotina</taxon>
        <taxon>Sordariomycetes</taxon>
        <taxon>Hypocreomycetidae</taxon>
        <taxon>Hypocreales</taxon>
        <taxon>Hypocreaceae</taxon>
        <taxon>Trichoderma</taxon>
    </lineage>
</organism>
<proteinExistence type="predicted"/>
<evidence type="ECO:0000313" key="3">
    <source>
        <dbReference type="Proteomes" id="UP000240493"/>
    </source>
</evidence>
<reference evidence="2 3" key="1">
    <citation type="submission" date="2016-07" db="EMBL/GenBank/DDBJ databases">
        <title>Multiple horizontal gene transfer events from other fungi enriched the ability of initially mycotrophic Trichoderma (Ascomycota) to feed on dead plant biomass.</title>
        <authorList>
            <consortium name="DOE Joint Genome Institute"/>
            <person name="Aerts A."/>
            <person name="Atanasova L."/>
            <person name="Chenthamara K."/>
            <person name="Zhang J."/>
            <person name="Grujic M."/>
            <person name="Henrissat B."/>
            <person name="Kuo A."/>
            <person name="Salamov A."/>
            <person name="Lipzen A."/>
            <person name="Labutti K."/>
            <person name="Barry K."/>
            <person name="Miao Y."/>
            <person name="Rahimi M.J."/>
            <person name="Shen Q."/>
            <person name="Grigoriev I.V."/>
            <person name="Kubicek C.P."/>
            <person name="Druzhinina I.S."/>
        </authorList>
    </citation>
    <scope>NUCLEOTIDE SEQUENCE [LARGE SCALE GENOMIC DNA]</scope>
    <source>
        <strain evidence="2 3">CBS 433.97</strain>
    </source>
</reference>
<keyword evidence="3" id="KW-1185">Reference proteome</keyword>
<accession>A0A2T3ZQZ5</accession>
<dbReference type="AlphaFoldDB" id="A0A2T3ZQZ5"/>
<evidence type="ECO:0000256" key="1">
    <source>
        <dbReference type="SAM" id="Phobius"/>
    </source>
</evidence>
<gene>
    <name evidence="2" type="ORF">M441DRAFT_233590</name>
</gene>
<sequence>MVLLLMHTLLYFSTFSTYIHLQFAFLNLWILREMPHTAWLIWNTSDLVVIVSTCSIHATVRRIYSIYPAEDDGY</sequence>
<dbReference type="Proteomes" id="UP000240493">
    <property type="component" value="Unassembled WGS sequence"/>
</dbReference>